<dbReference type="Proteomes" id="UP000648239">
    <property type="component" value="Unassembled WGS sequence"/>
</dbReference>
<keyword evidence="3" id="KW-0378">Hydrolase</keyword>
<evidence type="ECO:0000256" key="4">
    <source>
        <dbReference type="ARBA" id="ARBA00022912"/>
    </source>
</evidence>
<dbReference type="InterPro" id="IPR017867">
    <property type="entry name" value="Tyr_phospatase_low_mol_wt"/>
</dbReference>
<name>A0A8J7C173_9BACT</name>
<comment type="catalytic activity">
    <reaction evidence="5">
        <text>O-phospho-L-tyrosyl-[protein] + H2O = L-tyrosyl-[protein] + phosphate</text>
        <dbReference type="Rhea" id="RHEA:10684"/>
        <dbReference type="Rhea" id="RHEA-COMP:10136"/>
        <dbReference type="Rhea" id="RHEA-COMP:20101"/>
        <dbReference type="ChEBI" id="CHEBI:15377"/>
        <dbReference type="ChEBI" id="CHEBI:43474"/>
        <dbReference type="ChEBI" id="CHEBI:46858"/>
        <dbReference type="ChEBI" id="CHEBI:61978"/>
        <dbReference type="EC" id="3.1.3.48"/>
    </reaction>
</comment>
<dbReference type="AlphaFoldDB" id="A0A8J7C173"/>
<dbReference type="PANTHER" id="PTHR11717">
    <property type="entry name" value="LOW MOLECULAR WEIGHT PROTEIN TYROSINE PHOSPHATASE"/>
    <property type="match status" value="1"/>
</dbReference>
<proteinExistence type="inferred from homology"/>
<evidence type="ECO:0000256" key="5">
    <source>
        <dbReference type="ARBA" id="ARBA00051722"/>
    </source>
</evidence>
<evidence type="ECO:0000259" key="7">
    <source>
        <dbReference type="SMART" id="SM00226"/>
    </source>
</evidence>
<dbReference type="GO" id="GO:0004725">
    <property type="term" value="F:protein tyrosine phosphatase activity"/>
    <property type="evidence" value="ECO:0007669"/>
    <property type="project" value="UniProtKB-EC"/>
</dbReference>
<comment type="caution">
    <text evidence="8">The sequence shown here is derived from an EMBL/GenBank/DDBJ whole genome shotgun (WGS) entry which is preliminary data.</text>
</comment>
<feature type="domain" description="Phosphotyrosine protein phosphatase I" evidence="7">
    <location>
        <begin position="1"/>
        <end position="151"/>
    </location>
</feature>
<keyword evidence="4" id="KW-0904">Protein phosphatase</keyword>
<gene>
    <name evidence="8" type="ORF">IFK94_01220</name>
</gene>
<feature type="active site" description="Nucleophile" evidence="6">
    <location>
        <position position="7"/>
    </location>
</feature>
<evidence type="ECO:0000256" key="2">
    <source>
        <dbReference type="ARBA" id="ARBA00013064"/>
    </source>
</evidence>
<evidence type="ECO:0000256" key="1">
    <source>
        <dbReference type="ARBA" id="ARBA00011063"/>
    </source>
</evidence>
<organism evidence="8 9">
    <name type="scientific">Candidatus Polarisedimenticola svalbardensis</name>
    <dbReference type="NCBI Taxonomy" id="2886004"/>
    <lineage>
        <taxon>Bacteria</taxon>
        <taxon>Pseudomonadati</taxon>
        <taxon>Acidobacteriota</taxon>
        <taxon>Candidatus Polarisedimenticolia</taxon>
        <taxon>Candidatus Polarisedimenticolales</taxon>
        <taxon>Candidatus Polarisedimenticolaceae</taxon>
        <taxon>Candidatus Polarisedimenticola</taxon>
    </lineage>
</organism>
<evidence type="ECO:0000313" key="9">
    <source>
        <dbReference type="Proteomes" id="UP000648239"/>
    </source>
</evidence>
<dbReference type="EC" id="3.1.3.48" evidence="2"/>
<dbReference type="SUPFAM" id="SSF52788">
    <property type="entry name" value="Phosphotyrosine protein phosphatases I"/>
    <property type="match status" value="1"/>
</dbReference>
<sequence>MRIFFVCSGNICRSPMAAEYARHRAAQAGLSHLIVDSAGTLGIVGAPASEYAVQVLRENGLDLTSHRSRGVRKNDMTDSDLVLVMEHRHMAELEHRFPRREGSVYLLRAFDHGPDPASGAPDLDDPIQQPLDDYRARFAEIRTAVDHLVIHLRNSR</sequence>
<comment type="similarity">
    <text evidence="1">Belongs to the low molecular weight phosphotyrosine protein phosphatase family.</text>
</comment>
<feature type="active site" description="Proton donor" evidence="6">
    <location>
        <position position="125"/>
    </location>
</feature>
<dbReference type="InterPro" id="IPR050438">
    <property type="entry name" value="LMW_PTPase"/>
</dbReference>
<dbReference type="SMART" id="SM00226">
    <property type="entry name" value="LMWPc"/>
    <property type="match status" value="1"/>
</dbReference>
<accession>A0A8J7C173</accession>
<evidence type="ECO:0000313" key="8">
    <source>
        <dbReference type="EMBL" id="MBD3866720.1"/>
    </source>
</evidence>
<reference evidence="8 9" key="1">
    <citation type="submission" date="2020-08" db="EMBL/GenBank/DDBJ databases">
        <title>Acidobacteriota in marine sediments use diverse sulfur dissimilation pathways.</title>
        <authorList>
            <person name="Wasmund K."/>
        </authorList>
    </citation>
    <scope>NUCLEOTIDE SEQUENCE [LARGE SCALE GENOMIC DNA]</scope>
    <source>
        <strain evidence="8">MAG AM4</strain>
    </source>
</reference>
<protein>
    <recommendedName>
        <fullName evidence="2">protein-tyrosine-phosphatase</fullName>
        <ecNumber evidence="2">3.1.3.48</ecNumber>
    </recommendedName>
</protein>
<evidence type="ECO:0000256" key="6">
    <source>
        <dbReference type="PIRSR" id="PIRSR617867-1"/>
    </source>
</evidence>
<dbReference type="Pfam" id="PF01451">
    <property type="entry name" value="LMWPc"/>
    <property type="match status" value="1"/>
</dbReference>
<dbReference type="EMBL" id="JACXWD010000002">
    <property type="protein sequence ID" value="MBD3866720.1"/>
    <property type="molecule type" value="Genomic_DNA"/>
</dbReference>
<dbReference type="InterPro" id="IPR036196">
    <property type="entry name" value="Ptyr_pPase_sf"/>
</dbReference>
<feature type="active site" description="Nucleophile" evidence="6">
    <location>
        <position position="13"/>
    </location>
</feature>
<dbReference type="PRINTS" id="PR00719">
    <property type="entry name" value="LMWPTPASE"/>
</dbReference>
<dbReference type="Gene3D" id="3.40.50.2300">
    <property type="match status" value="1"/>
</dbReference>
<dbReference type="InterPro" id="IPR023485">
    <property type="entry name" value="Ptyr_pPase"/>
</dbReference>
<evidence type="ECO:0000256" key="3">
    <source>
        <dbReference type="ARBA" id="ARBA00022801"/>
    </source>
</evidence>
<dbReference type="PANTHER" id="PTHR11717:SF31">
    <property type="entry name" value="LOW MOLECULAR WEIGHT PROTEIN-TYROSINE-PHOSPHATASE ETP-RELATED"/>
    <property type="match status" value="1"/>
</dbReference>